<dbReference type="PANTHER" id="PTHR30055">
    <property type="entry name" value="HTH-TYPE TRANSCRIPTIONAL REGULATOR RUTR"/>
    <property type="match status" value="1"/>
</dbReference>
<dbReference type="Proteomes" id="UP000195667">
    <property type="component" value="Unassembled WGS sequence"/>
</dbReference>
<dbReference type="InterPro" id="IPR001647">
    <property type="entry name" value="HTH_TetR"/>
</dbReference>
<dbReference type="AlphaFoldDB" id="A0A1R4HBJ7"/>
<feature type="domain" description="HTH tetR-type" evidence="3">
    <location>
        <begin position="76"/>
        <end position="136"/>
    </location>
</feature>
<evidence type="ECO:0000259" key="3">
    <source>
        <dbReference type="PROSITE" id="PS50977"/>
    </source>
</evidence>
<protein>
    <submittedName>
        <fullName evidence="4">Regulatory protein TetR (Modular protein)</fullName>
    </submittedName>
</protein>
<reference evidence="5" key="1">
    <citation type="submission" date="2017-02" db="EMBL/GenBank/DDBJ databases">
        <authorList>
            <person name="Daims H."/>
        </authorList>
    </citation>
    <scope>NUCLEOTIDE SEQUENCE [LARGE SCALE GENOMIC DNA]</scope>
</reference>
<keyword evidence="5" id="KW-1185">Reference proteome</keyword>
<dbReference type="SUPFAM" id="SSF48498">
    <property type="entry name" value="Tetracyclin repressor-like, C-terminal domain"/>
    <property type="match status" value="1"/>
</dbReference>
<evidence type="ECO:0000313" key="4">
    <source>
        <dbReference type="EMBL" id="SJM93557.1"/>
    </source>
</evidence>
<dbReference type="EMBL" id="FUKI01000120">
    <property type="protein sequence ID" value="SJM93557.1"/>
    <property type="molecule type" value="Genomic_DNA"/>
</dbReference>
<dbReference type="Gene3D" id="1.10.357.10">
    <property type="entry name" value="Tetracycline Repressor, domain 2"/>
    <property type="match status" value="1"/>
</dbReference>
<dbReference type="Gene3D" id="1.10.10.60">
    <property type="entry name" value="Homeodomain-like"/>
    <property type="match status" value="1"/>
</dbReference>
<sequence>MNGTLRQAQHEQKWSLSCSTYFMHIPYIHTLSLTINRLIDYYVNIHQSFDFISSPYFIALKQRSMPKIQDNAAKNTSARSRLVLAALHIFAEKGFEGASTREICEMAEANISAIRYYFGDKAGLYRAAFTEPMCDAPCRRNTTAYTTLALPDALKLFFRDFLDPLKRGEEFRLVMKLHFREMIEPTGAWQQEIDAEIKPQHEAIVALLTQHLVLTRVDIDAHRLAFAIIGMAVHYYVGHEVVSAICPQLLNSPKAIDTLAERLAGYAAAMIEADANRRLSESNHEKN</sequence>
<dbReference type="SUPFAM" id="SSF46689">
    <property type="entry name" value="Homeodomain-like"/>
    <property type="match status" value="1"/>
</dbReference>
<dbReference type="InterPro" id="IPR009057">
    <property type="entry name" value="Homeodomain-like_sf"/>
</dbReference>
<evidence type="ECO:0000256" key="1">
    <source>
        <dbReference type="ARBA" id="ARBA00023125"/>
    </source>
</evidence>
<feature type="DNA-binding region" description="H-T-H motif" evidence="2">
    <location>
        <begin position="99"/>
        <end position="118"/>
    </location>
</feature>
<dbReference type="Pfam" id="PF00440">
    <property type="entry name" value="TetR_N"/>
    <property type="match status" value="1"/>
</dbReference>
<evidence type="ECO:0000313" key="5">
    <source>
        <dbReference type="Proteomes" id="UP000195667"/>
    </source>
</evidence>
<dbReference type="InterPro" id="IPR015292">
    <property type="entry name" value="Tscrpt_reg_YbiH_C"/>
</dbReference>
<keyword evidence="1 2" id="KW-0238">DNA-binding</keyword>
<dbReference type="GO" id="GO:0000976">
    <property type="term" value="F:transcription cis-regulatory region binding"/>
    <property type="evidence" value="ECO:0007669"/>
    <property type="project" value="TreeGrafter"/>
</dbReference>
<name>A0A1R4HBJ7_9GAMM</name>
<dbReference type="PANTHER" id="PTHR30055:SF226">
    <property type="entry name" value="HTH-TYPE TRANSCRIPTIONAL REGULATOR PKSA"/>
    <property type="match status" value="1"/>
</dbReference>
<dbReference type="Pfam" id="PF09209">
    <property type="entry name" value="CecR_C"/>
    <property type="match status" value="1"/>
</dbReference>
<organism evidence="4 5">
    <name type="scientific">Crenothrix polyspora</name>
    <dbReference type="NCBI Taxonomy" id="360316"/>
    <lineage>
        <taxon>Bacteria</taxon>
        <taxon>Pseudomonadati</taxon>
        <taxon>Pseudomonadota</taxon>
        <taxon>Gammaproteobacteria</taxon>
        <taxon>Methylococcales</taxon>
        <taxon>Crenotrichaceae</taxon>
        <taxon>Crenothrix</taxon>
    </lineage>
</organism>
<dbReference type="InterPro" id="IPR050109">
    <property type="entry name" value="HTH-type_TetR-like_transc_reg"/>
</dbReference>
<dbReference type="PROSITE" id="PS50977">
    <property type="entry name" value="HTH_TETR_2"/>
    <property type="match status" value="1"/>
</dbReference>
<gene>
    <name evidence="4" type="ORF">CRENPOLYSF1_440026</name>
</gene>
<proteinExistence type="predicted"/>
<dbReference type="GO" id="GO:0003700">
    <property type="term" value="F:DNA-binding transcription factor activity"/>
    <property type="evidence" value="ECO:0007669"/>
    <property type="project" value="TreeGrafter"/>
</dbReference>
<evidence type="ECO:0000256" key="2">
    <source>
        <dbReference type="PROSITE-ProRule" id="PRU00335"/>
    </source>
</evidence>
<dbReference type="InterPro" id="IPR036271">
    <property type="entry name" value="Tet_transcr_reg_TetR-rel_C_sf"/>
</dbReference>
<accession>A0A1R4HBJ7</accession>